<comment type="caution">
    <text evidence="1">The sequence shown here is derived from an EMBL/GenBank/DDBJ whole genome shotgun (WGS) entry which is preliminary data.</text>
</comment>
<evidence type="ECO:0000313" key="1">
    <source>
        <dbReference type="EMBL" id="TKA78606.1"/>
    </source>
</evidence>
<dbReference type="Gene3D" id="3.90.1140.10">
    <property type="entry name" value="Cyclic phosphodiesterase"/>
    <property type="match status" value="1"/>
</dbReference>
<proteinExistence type="predicted"/>
<organism evidence="1 2">
    <name type="scientific">Cryomyces minteri</name>
    <dbReference type="NCBI Taxonomy" id="331657"/>
    <lineage>
        <taxon>Eukaryota</taxon>
        <taxon>Fungi</taxon>
        <taxon>Dikarya</taxon>
        <taxon>Ascomycota</taxon>
        <taxon>Pezizomycotina</taxon>
        <taxon>Dothideomycetes</taxon>
        <taxon>Dothideomycetes incertae sedis</taxon>
        <taxon>Cryomyces</taxon>
    </lineage>
</organism>
<reference evidence="1 2" key="1">
    <citation type="submission" date="2017-03" db="EMBL/GenBank/DDBJ databases">
        <title>Genomes of endolithic fungi from Antarctica.</title>
        <authorList>
            <person name="Coleine C."/>
            <person name="Masonjones S."/>
            <person name="Stajich J.E."/>
        </authorList>
    </citation>
    <scope>NUCLEOTIDE SEQUENCE [LARGE SCALE GENOMIC DNA]</scope>
    <source>
        <strain evidence="1 2">CCFEE 5187</strain>
    </source>
</reference>
<keyword evidence="2" id="KW-1185">Reference proteome</keyword>
<name>A0A4U0XQC3_9PEZI</name>
<accession>A0A4U0XQC3</accession>
<dbReference type="EMBL" id="NAJN01000135">
    <property type="protein sequence ID" value="TKA78606.1"/>
    <property type="molecule type" value="Genomic_DNA"/>
</dbReference>
<gene>
    <name evidence="1" type="ORF">B0A49_02697</name>
</gene>
<dbReference type="Proteomes" id="UP000308768">
    <property type="component" value="Unassembled WGS sequence"/>
</dbReference>
<evidence type="ECO:0008006" key="3">
    <source>
        <dbReference type="Google" id="ProtNLM"/>
    </source>
</evidence>
<dbReference type="STRING" id="331657.A0A4U0XQC3"/>
<dbReference type="AlphaFoldDB" id="A0A4U0XQC3"/>
<protein>
    <recommendedName>
        <fullName evidence="3">RNA ligase/cyclic nucleotide phosphodiesterase</fullName>
    </recommendedName>
</protein>
<evidence type="ECO:0000313" key="2">
    <source>
        <dbReference type="Proteomes" id="UP000308768"/>
    </source>
</evidence>
<dbReference type="OrthoDB" id="2967263at2759"/>
<dbReference type="SUPFAM" id="SSF55144">
    <property type="entry name" value="LigT-like"/>
    <property type="match status" value="1"/>
</dbReference>
<sequence length="320" mass="35287">MVMLHPKTDLANQPTLFEDLSGTSTMNFANPYDALISSCHGDPAEIQARYSTHRTTRNAQQKAKLLASDFPGVSIDPILDKLMHQGIEPGYVDPRHCLVFWARPTQRVKNLVAEVQRRLREAAPNLWLMAPENLHLTALEITHSQTAPVIASLVETMRAKIPEITDFTFGHRARLVKPALGFDASAIALSFVPAAGEALASSTERTSKDDAYSYHHLRRDLYALCKSTGVEVASRYTVPSAHLTVARFVTTADTEAGMQRLVQAFEEINAWLESEYWPKAETGTIRDGGGWIVGEEKGLTLRHGTVWYGGGDSARVGKGF</sequence>
<dbReference type="InterPro" id="IPR009097">
    <property type="entry name" value="Cyclic_Pdiesterase"/>
</dbReference>